<dbReference type="GO" id="GO:0019825">
    <property type="term" value="F:oxygen binding"/>
    <property type="evidence" value="ECO:0007669"/>
    <property type="project" value="InterPro"/>
</dbReference>
<dbReference type="AlphaFoldDB" id="B7HG86"/>
<protein>
    <submittedName>
        <fullName evidence="4">Methyl-accepting chemotaxis protein</fullName>
    </submittedName>
</protein>
<gene>
    <name evidence="4" type="ordered locus">BCB4264_A5548</name>
</gene>
<feature type="domain" description="Methyl-accepting transducer" evidence="3">
    <location>
        <begin position="208"/>
        <end position="422"/>
    </location>
</feature>
<dbReference type="Gene3D" id="1.10.287.950">
    <property type="entry name" value="Methyl-accepting chemotaxis protein"/>
    <property type="match status" value="1"/>
</dbReference>
<sequence length="434" mass="49494">MMLGVFKKNINKKDASIIELSKDQQITFNVPTNSELKIQMDMLHISKEDLQVVKVLQPFIYAEIDWITEKFYANITKQPNLITIIERYSSIPKLKQTLKTHIKELFSGNMHEDFIEQRVRIAKRHVQIGLHRKWYTAAYQELFRSIMKILQTKITTIDDFSYSINVINKLFTLEQELVLAAYESEYERMQKEHEKEKELTAMTITHIATELAAVSEKTSSSIQKLTTKSETIVEIAKTGTSLATTSEEKANKGKEQLNQQNKRMGSIQMNMETIITDTHELLNISNKINEIIDIVKSIAEQTNLLALNAAIESARAGEFGKGFSVVAGEIRKLSEQTKESIFNVTKLVEKTNEQITRVSSSVKQISSLVSEGTDSMSATDRYFQEIVKDMSNSKEQNKKIEHELQAISQVMKGIQDDSSQMALTADNLQLELNR</sequence>
<dbReference type="GO" id="GO:0020037">
    <property type="term" value="F:heme binding"/>
    <property type="evidence" value="ECO:0007669"/>
    <property type="project" value="InterPro"/>
</dbReference>
<dbReference type="Pfam" id="PF11563">
    <property type="entry name" value="Protoglobin"/>
    <property type="match status" value="1"/>
</dbReference>
<evidence type="ECO:0000313" key="5">
    <source>
        <dbReference type="Proteomes" id="UP000007096"/>
    </source>
</evidence>
<dbReference type="PANTHER" id="PTHR32089:SF118">
    <property type="entry name" value="HEME-BASED AEROTACTIC TRANSDUCER HEMAT"/>
    <property type="match status" value="1"/>
</dbReference>
<dbReference type="KEGG" id="bcb:BCB4264_A5548"/>
<dbReference type="GO" id="GO:0016020">
    <property type="term" value="C:membrane"/>
    <property type="evidence" value="ECO:0007669"/>
    <property type="project" value="InterPro"/>
</dbReference>
<dbReference type="CDD" id="cd01068">
    <property type="entry name" value="globin_sensor"/>
    <property type="match status" value="1"/>
</dbReference>
<accession>B7HG86</accession>
<dbReference type="Pfam" id="PF00015">
    <property type="entry name" value="MCPsignal"/>
    <property type="match status" value="1"/>
</dbReference>
<evidence type="ECO:0000259" key="3">
    <source>
        <dbReference type="PROSITE" id="PS50111"/>
    </source>
</evidence>
<keyword evidence="1 2" id="KW-0807">Transducer</keyword>
<name>B7HG86_BACC4</name>
<dbReference type="Proteomes" id="UP000007096">
    <property type="component" value="Chromosome"/>
</dbReference>
<proteinExistence type="predicted"/>
<dbReference type="InterPro" id="IPR039379">
    <property type="entry name" value="Protoglobin_sensor_dom"/>
</dbReference>
<evidence type="ECO:0000256" key="2">
    <source>
        <dbReference type="PROSITE-ProRule" id="PRU00284"/>
    </source>
</evidence>
<reference evidence="4 5" key="1">
    <citation type="submission" date="2008-10" db="EMBL/GenBank/DDBJ databases">
        <title>Genome sequence of Bacillus cereus B4264.</title>
        <authorList>
            <person name="Dodson R.J."/>
            <person name="Durkin A.S."/>
            <person name="Rosovitz M.J."/>
            <person name="Rasko D.A."/>
            <person name="Hoffmaster A."/>
            <person name="Ravel J."/>
            <person name="Sutton G."/>
        </authorList>
    </citation>
    <scope>NUCLEOTIDE SEQUENCE [LARGE SCALE GENOMIC DNA]</scope>
    <source>
        <strain evidence="4 5">B4264</strain>
    </source>
</reference>
<dbReference type="InterPro" id="IPR004089">
    <property type="entry name" value="MCPsignal_dom"/>
</dbReference>
<dbReference type="PANTHER" id="PTHR32089">
    <property type="entry name" value="METHYL-ACCEPTING CHEMOTAXIS PROTEIN MCPB"/>
    <property type="match status" value="1"/>
</dbReference>
<dbReference type="SUPFAM" id="SSF58104">
    <property type="entry name" value="Methyl-accepting chemotaxis protein (MCP) signaling domain"/>
    <property type="match status" value="1"/>
</dbReference>
<dbReference type="InterPro" id="IPR012292">
    <property type="entry name" value="Globin/Proto"/>
</dbReference>
<evidence type="ECO:0000313" key="4">
    <source>
        <dbReference type="EMBL" id="ACK59893.1"/>
    </source>
</evidence>
<dbReference type="GO" id="GO:0007165">
    <property type="term" value="P:signal transduction"/>
    <property type="evidence" value="ECO:0007669"/>
    <property type="project" value="UniProtKB-KW"/>
</dbReference>
<dbReference type="InterPro" id="IPR009050">
    <property type="entry name" value="Globin-like_sf"/>
</dbReference>
<evidence type="ECO:0000256" key="1">
    <source>
        <dbReference type="ARBA" id="ARBA00023224"/>
    </source>
</evidence>
<dbReference type="InterPro" id="IPR044398">
    <property type="entry name" value="Globin-sensor_dom"/>
</dbReference>
<dbReference type="SMART" id="SM00283">
    <property type="entry name" value="MA"/>
    <property type="match status" value="1"/>
</dbReference>
<dbReference type="SUPFAM" id="SSF46458">
    <property type="entry name" value="Globin-like"/>
    <property type="match status" value="1"/>
</dbReference>
<organism evidence="4 5">
    <name type="scientific">Bacillus cereus (strain B4264)</name>
    <dbReference type="NCBI Taxonomy" id="405532"/>
    <lineage>
        <taxon>Bacteria</taxon>
        <taxon>Bacillati</taxon>
        <taxon>Bacillota</taxon>
        <taxon>Bacilli</taxon>
        <taxon>Bacillales</taxon>
        <taxon>Bacillaceae</taxon>
        <taxon>Bacillus</taxon>
        <taxon>Bacillus cereus group</taxon>
    </lineage>
</organism>
<dbReference type="Gene3D" id="1.10.490.10">
    <property type="entry name" value="Globins"/>
    <property type="match status" value="1"/>
</dbReference>
<dbReference type="HOGENOM" id="CLU_000445_21_4_9"/>
<dbReference type="PROSITE" id="PS50111">
    <property type="entry name" value="CHEMOTAXIS_TRANSDUC_2"/>
    <property type="match status" value="1"/>
</dbReference>
<dbReference type="EMBL" id="CP001176">
    <property type="protein sequence ID" value="ACK59893.1"/>
    <property type="molecule type" value="Genomic_DNA"/>
</dbReference>